<keyword evidence="5" id="KW-0677">Repeat</keyword>
<keyword evidence="8" id="KW-0325">Glycoprotein</keyword>
<dbReference type="Proteomes" id="UP000027120">
    <property type="component" value="Unassembled WGS sequence"/>
</dbReference>
<dbReference type="FunFam" id="3.80.10.10:FF:000077">
    <property type="entry name" value="LRR receptor-like serine/threonine-protein kinase ERL1"/>
    <property type="match status" value="1"/>
</dbReference>
<evidence type="ECO:0000313" key="12">
    <source>
        <dbReference type="Proteomes" id="UP000027120"/>
    </source>
</evidence>
<protein>
    <recommendedName>
        <fullName evidence="10">Leucine-rich repeat-containing N-terminal plant-type domain-containing protein</fullName>
    </recommendedName>
</protein>
<feature type="non-terminal residue" evidence="11">
    <location>
        <position position="168"/>
    </location>
</feature>
<evidence type="ECO:0000256" key="2">
    <source>
        <dbReference type="ARBA" id="ARBA00022614"/>
    </source>
</evidence>
<evidence type="ECO:0000313" key="11">
    <source>
        <dbReference type="EMBL" id="KDO73636.1"/>
    </source>
</evidence>
<organism evidence="11 12">
    <name type="scientific">Citrus sinensis</name>
    <name type="common">Sweet orange</name>
    <name type="synonym">Citrus aurantium var. sinensis</name>
    <dbReference type="NCBI Taxonomy" id="2711"/>
    <lineage>
        <taxon>Eukaryota</taxon>
        <taxon>Viridiplantae</taxon>
        <taxon>Streptophyta</taxon>
        <taxon>Embryophyta</taxon>
        <taxon>Tracheophyta</taxon>
        <taxon>Spermatophyta</taxon>
        <taxon>Magnoliopsida</taxon>
        <taxon>eudicotyledons</taxon>
        <taxon>Gunneridae</taxon>
        <taxon>Pentapetalae</taxon>
        <taxon>rosids</taxon>
        <taxon>malvids</taxon>
        <taxon>Sapindales</taxon>
        <taxon>Rutaceae</taxon>
        <taxon>Aurantioideae</taxon>
        <taxon>Citrus</taxon>
    </lineage>
</organism>
<sequence>MAFRLEFILLLVFLFCLSFGSVDSEDGATLLKIKKSFRDVDNVLYDWTDSPSSDYCVWRGITCDNVTFTVIALNLSGLNLDGEISPAVGDLKDLQSIDLRGNRLSGQIPDEIGDCSSLKSLDLSFNELYGDIPFSISKLKQLEFLILKNNQLIGPIPSTLSQLPNLKV</sequence>
<feature type="signal peptide" evidence="9">
    <location>
        <begin position="1"/>
        <end position="24"/>
    </location>
</feature>
<keyword evidence="3" id="KW-0812">Transmembrane</keyword>
<evidence type="ECO:0000256" key="6">
    <source>
        <dbReference type="ARBA" id="ARBA00022989"/>
    </source>
</evidence>
<dbReference type="Pfam" id="PF08263">
    <property type="entry name" value="LRRNT_2"/>
    <property type="match status" value="1"/>
</dbReference>
<evidence type="ECO:0000256" key="8">
    <source>
        <dbReference type="ARBA" id="ARBA00023180"/>
    </source>
</evidence>
<dbReference type="PANTHER" id="PTHR47988">
    <property type="entry name" value="SOMATIC EMBRYOGENESIS RECEPTOR KINASE 1"/>
    <property type="match status" value="1"/>
</dbReference>
<keyword evidence="6" id="KW-1133">Transmembrane helix</keyword>
<evidence type="ECO:0000259" key="10">
    <source>
        <dbReference type="Pfam" id="PF08263"/>
    </source>
</evidence>
<evidence type="ECO:0000256" key="1">
    <source>
        <dbReference type="ARBA" id="ARBA00004479"/>
    </source>
</evidence>
<dbReference type="STRING" id="2711.A0A067GE48"/>
<keyword evidence="12" id="KW-1185">Reference proteome</keyword>
<keyword evidence="2" id="KW-0433">Leucine-rich repeat</keyword>
<name>A0A067GE48_CITSI</name>
<evidence type="ECO:0000256" key="4">
    <source>
        <dbReference type="ARBA" id="ARBA00022729"/>
    </source>
</evidence>
<evidence type="ECO:0000256" key="9">
    <source>
        <dbReference type="SAM" id="SignalP"/>
    </source>
</evidence>
<accession>A0A067GE48</accession>
<dbReference type="AlphaFoldDB" id="A0A067GE48"/>
<dbReference type="SUPFAM" id="SSF52058">
    <property type="entry name" value="L domain-like"/>
    <property type="match status" value="1"/>
</dbReference>
<dbReference type="GO" id="GO:0016020">
    <property type="term" value="C:membrane"/>
    <property type="evidence" value="ECO:0007669"/>
    <property type="project" value="UniProtKB-SubCell"/>
</dbReference>
<evidence type="ECO:0000256" key="3">
    <source>
        <dbReference type="ARBA" id="ARBA00022692"/>
    </source>
</evidence>
<comment type="subcellular location">
    <subcellularLocation>
        <location evidence="1">Membrane</location>
        <topology evidence="1">Single-pass type I membrane protein</topology>
    </subcellularLocation>
</comment>
<dbReference type="InterPro" id="IPR032675">
    <property type="entry name" value="LRR_dom_sf"/>
</dbReference>
<dbReference type="InterPro" id="IPR001611">
    <property type="entry name" value="Leu-rich_rpt"/>
</dbReference>
<keyword evidence="4 9" id="KW-0732">Signal</keyword>
<dbReference type="Pfam" id="PF00560">
    <property type="entry name" value="LRR_1"/>
    <property type="match status" value="3"/>
</dbReference>
<dbReference type="InterPro" id="IPR013210">
    <property type="entry name" value="LRR_N_plant-typ"/>
</dbReference>
<feature type="domain" description="Leucine-rich repeat-containing N-terminal plant-type" evidence="10">
    <location>
        <begin position="24"/>
        <end position="64"/>
    </location>
</feature>
<dbReference type="EMBL" id="KK784885">
    <property type="protein sequence ID" value="KDO73636.1"/>
    <property type="molecule type" value="Genomic_DNA"/>
</dbReference>
<evidence type="ECO:0000256" key="5">
    <source>
        <dbReference type="ARBA" id="ARBA00022737"/>
    </source>
</evidence>
<reference evidence="11 12" key="1">
    <citation type="submission" date="2014-04" db="EMBL/GenBank/DDBJ databases">
        <authorList>
            <consortium name="International Citrus Genome Consortium"/>
            <person name="Gmitter F."/>
            <person name="Chen C."/>
            <person name="Farmerie W."/>
            <person name="Harkins T."/>
            <person name="Desany B."/>
            <person name="Mohiuddin M."/>
            <person name="Kodira C."/>
            <person name="Borodovsky M."/>
            <person name="Lomsadze A."/>
            <person name="Burns P."/>
            <person name="Jenkins J."/>
            <person name="Prochnik S."/>
            <person name="Shu S."/>
            <person name="Chapman J."/>
            <person name="Pitluck S."/>
            <person name="Schmutz J."/>
            <person name="Rokhsar D."/>
        </authorList>
    </citation>
    <scope>NUCLEOTIDE SEQUENCE</scope>
</reference>
<proteinExistence type="predicted"/>
<gene>
    <name evidence="11" type="ORF">CISIN_1g0023492mg</name>
</gene>
<keyword evidence="7" id="KW-0472">Membrane</keyword>
<evidence type="ECO:0000256" key="7">
    <source>
        <dbReference type="ARBA" id="ARBA00023136"/>
    </source>
</evidence>
<dbReference type="Gene3D" id="3.80.10.10">
    <property type="entry name" value="Ribonuclease Inhibitor"/>
    <property type="match status" value="1"/>
</dbReference>
<feature type="chain" id="PRO_5001641011" description="Leucine-rich repeat-containing N-terminal plant-type domain-containing protein" evidence="9">
    <location>
        <begin position="25"/>
        <end position="168"/>
    </location>
</feature>